<feature type="transmembrane region" description="Helical" evidence="1">
    <location>
        <begin position="376"/>
        <end position="393"/>
    </location>
</feature>
<feature type="transmembrane region" description="Helical" evidence="1">
    <location>
        <begin position="83"/>
        <end position="102"/>
    </location>
</feature>
<feature type="transmembrane region" description="Helical" evidence="1">
    <location>
        <begin position="285"/>
        <end position="307"/>
    </location>
</feature>
<feature type="transmembrane region" description="Helical" evidence="1">
    <location>
        <begin position="343"/>
        <end position="364"/>
    </location>
</feature>
<keyword evidence="1" id="KW-1133">Transmembrane helix</keyword>
<feature type="transmembrane region" description="Helical" evidence="1">
    <location>
        <begin position="202"/>
        <end position="220"/>
    </location>
</feature>
<feature type="transmembrane region" description="Helical" evidence="1">
    <location>
        <begin position="319"/>
        <end position="337"/>
    </location>
</feature>
<evidence type="ECO:0000313" key="3">
    <source>
        <dbReference type="Proteomes" id="UP000298277"/>
    </source>
</evidence>
<evidence type="ECO:0000256" key="1">
    <source>
        <dbReference type="SAM" id="Phobius"/>
    </source>
</evidence>
<feature type="transmembrane region" description="Helical" evidence="1">
    <location>
        <begin position="232"/>
        <end position="249"/>
    </location>
</feature>
<proteinExistence type="predicted"/>
<keyword evidence="1" id="KW-0472">Membrane</keyword>
<organism evidence="2 3">
    <name type="scientific">Leptospira gomenensis</name>
    <dbReference type="NCBI Taxonomy" id="2484974"/>
    <lineage>
        <taxon>Bacteria</taxon>
        <taxon>Pseudomonadati</taxon>
        <taxon>Spirochaetota</taxon>
        <taxon>Spirochaetia</taxon>
        <taxon>Leptospirales</taxon>
        <taxon>Leptospiraceae</taxon>
        <taxon>Leptospira</taxon>
    </lineage>
</organism>
<dbReference type="EMBL" id="RQFA01000028">
    <property type="protein sequence ID" value="TGK35498.1"/>
    <property type="molecule type" value="Genomic_DNA"/>
</dbReference>
<evidence type="ECO:0000313" key="2">
    <source>
        <dbReference type="EMBL" id="TGK35498.1"/>
    </source>
</evidence>
<dbReference type="RefSeq" id="WP_135590399.1">
    <property type="nucleotide sequence ID" value="NZ_RQEZ01000037.1"/>
</dbReference>
<gene>
    <name evidence="2" type="ORF">EHQ17_06080</name>
</gene>
<dbReference type="AlphaFoldDB" id="A0A5F1Z1H3"/>
<reference evidence="2" key="1">
    <citation type="journal article" date="2019" name="PLoS Negl. Trop. Dis.">
        <title>Revisiting the worldwide diversity of Leptospira species in the environment.</title>
        <authorList>
            <person name="Vincent A.T."/>
            <person name="Schiettekatte O."/>
            <person name="Bourhy P."/>
            <person name="Veyrier F.J."/>
            <person name="Picardeau M."/>
        </authorList>
    </citation>
    <scope>NUCLEOTIDE SEQUENCE [LARGE SCALE GENOMIC DNA]</scope>
    <source>
        <strain evidence="2">201800299</strain>
    </source>
</reference>
<name>A0A5F1Z1H3_9LEPT</name>
<accession>A0A5F1Z1H3</accession>
<protein>
    <recommendedName>
        <fullName evidence="4">Glycosyltransferase RgtA/B/C/D-like domain-containing protein</fullName>
    </recommendedName>
</protein>
<evidence type="ECO:0008006" key="4">
    <source>
        <dbReference type="Google" id="ProtNLM"/>
    </source>
</evidence>
<dbReference type="Proteomes" id="UP000298277">
    <property type="component" value="Unassembled WGS sequence"/>
</dbReference>
<keyword evidence="1" id="KW-0812">Transmembrane</keyword>
<dbReference type="OrthoDB" id="344788at2"/>
<sequence length="595" mass="68738">MKHILYFGFGILLILFGVISAYSLRWMADDAFISLRYAKNLADGLGLVFNEGEFVEGYTNFLWTILLSLVHRFEQIDPMNACYVLGICSFAGTCFYLLIFTARKNGDKLLFPVSLFCYVSIHHVRVFATSGLETSLHGFLFVAASYHLLNGASTFANPFGTKTSNSSEEGKTDPNPKFPFESSWIFGIFLSSLSALNRPDGILFHGLAALSVLFRIDFFSKKGFSSAVLEKRFLFFFVSASLPIAFYIWKLEYYGNLLPNTFYAKSGGTSYLSQGIVYLRLFFTMYYGLIPVFAAAFFFGIRAAVYFRHDAAKTVLRSDWILLFLFPVSYFGYYTWIGGDFMFARFYLPVLPLFLLWVESNLLVSIRGNSSDFRSAKTHIALVLIPFFLLMRWDVYKGTEYPVVNEIADENQIYKRETLERVKTVVSPWKKHFETSKVRVAFAGSECFLIYYLNPILAIETEAGLTDPFIARMEGQIAGRIGHGKSVPLEYLKSRNVQLLLYSHGLPEKKEYDEFKTGSFSAPWRILSYSPETMRELGKIEEFSFVNFETFLDEYKEDFKKLEPESRKKRYVEFEEYYFRNAKDKNRREWYEKNL</sequence>
<comment type="caution">
    <text evidence="2">The sequence shown here is derived from an EMBL/GenBank/DDBJ whole genome shotgun (WGS) entry which is preliminary data.</text>
</comment>
<keyword evidence="3" id="KW-1185">Reference proteome</keyword>